<dbReference type="Proteomes" id="UP000308600">
    <property type="component" value="Unassembled WGS sequence"/>
</dbReference>
<proteinExistence type="predicted"/>
<dbReference type="EMBL" id="ML208468">
    <property type="protein sequence ID" value="TFK64599.1"/>
    <property type="molecule type" value="Genomic_DNA"/>
</dbReference>
<evidence type="ECO:0000313" key="1">
    <source>
        <dbReference type="EMBL" id="TFK64599.1"/>
    </source>
</evidence>
<organism evidence="1 2">
    <name type="scientific">Pluteus cervinus</name>
    <dbReference type="NCBI Taxonomy" id="181527"/>
    <lineage>
        <taxon>Eukaryota</taxon>
        <taxon>Fungi</taxon>
        <taxon>Dikarya</taxon>
        <taxon>Basidiomycota</taxon>
        <taxon>Agaricomycotina</taxon>
        <taxon>Agaricomycetes</taxon>
        <taxon>Agaricomycetidae</taxon>
        <taxon>Agaricales</taxon>
        <taxon>Pluteineae</taxon>
        <taxon>Pluteaceae</taxon>
        <taxon>Pluteus</taxon>
    </lineage>
</organism>
<evidence type="ECO:0000313" key="2">
    <source>
        <dbReference type="Proteomes" id="UP000308600"/>
    </source>
</evidence>
<protein>
    <submittedName>
        <fullName evidence="1">Uncharacterized protein</fullName>
    </submittedName>
</protein>
<keyword evidence="2" id="KW-1185">Reference proteome</keyword>
<gene>
    <name evidence="1" type="ORF">BDN72DRAFT_774396</name>
</gene>
<feature type="non-terminal residue" evidence="1">
    <location>
        <position position="121"/>
    </location>
</feature>
<sequence>MASIITPTASSSPASVAAEVAFSTKPSRDSLTQWILSDPHIIQSFHTVTWVAAKRGAPTSLHSSSILCAQKSLCTWSNDPYASPVRWISGWAGAGKTTVAQKMAEYWAKQRRLAGSFFFSR</sequence>
<accession>A0ACD3AG48</accession>
<name>A0ACD3AG48_9AGAR</name>
<reference evidence="1 2" key="1">
    <citation type="journal article" date="2019" name="Nat. Ecol. Evol.">
        <title>Megaphylogeny resolves global patterns of mushroom evolution.</title>
        <authorList>
            <person name="Varga T."/>
            <person name="Krizsan K."/>
            <person name="Foldi C."/>
            <person name="Dima B."/>
            <person name="Sanchez-Garcia M."/>
            <person name="Sanchez-Ramirez S."/>
            <person name="Szollosi G.J."/>
            <person name="Szarkandi J.G."/>
            <person name="Papp V."/>
            <person name="Albert L."/>
            <person name="Andreopoulos W."/>
            <person name="Angelini C."/>
            <person name="Antonin V."/>
            <person name="Barry K.W."/>
            <person name="Bougher N.L."/>
            <person name="Buchanan P."/>
            <person name="Buyck B."/>
            <person name="Bense V."/>
            <person name="Catcheside P."/>
            <person name="Chovatia M."/>
            <person name="Cooper J."/>
            <person name="Damon W."/>
            <person name="Desjardin D."/>
            <person name="Finy P."/>
            <person name="Geml J."/>
            <person name="Haridas S."/>
            <person name="Hughes K."/>
            <person name="Justo A."/>
            <person name="Karasinski D."/>
            <person name="Kautmanova I."/>
            <person name="Kiss B."/>
            <person name="Kocsube S."/>
            <person name="Kotiranta H."/>
            <person name="LaButti K.M."/>
            <person name="Lechner B.E."/>
            <person name="Liimatainen K."/>
            <person name="Lipzen A."/>
            <person name="Lukacs Z."/>
            <person name="Mihaltcheva S."/>
            <person name="Morgado L.N."/>
            <person name="Niskanen T."/>
            <person name="Noordeloos M.E."/>
            <person name="Ohm R.A."/>
            <person name="Ortiz-Santana B."/>
            <person name="Ovrebo C."/>
            <person name="Racz N."/>
            <person name="Riley R."/>
            <person name="Savchenko A."/>
            <person name="Shiryaev A."/>
            <person name="Soop K."/>
            <person name="Spirin V."/>
            <person name="Szebenyi C."/>
            <person name="Tomsovsky M."/>
            <person name="Tulloss R.E."/>
            <person name="Uehling J."/>
            <person name="Grigoriev I.V."/>
            <person name="Vagvolgyi C."/>
            <person name="Papp T."/>
            <person name="Martin F.M."/>
            <person name="Miettinen O."/>
            <person name="Hibbett D.S."/>
            <person name="Nagy L.G."/>
        </authorList>
    </citation>
    <scope>NUCLEOTIDE SEQUENCE [LARGE SCALE GENOMIC DNA]</scope>
    <source>
        <strain evidence="1 2">NL-1719</strain>
    </source>
</reference>